<sequence length="429" mass="48446">MKPKFYFHMAYINLCRRRKEIMSHVIIITLALITLASTLTLNASLGFFIDRQVLNTIRCRTLFVTYEKSDFETEKNLFEILNKDENVVTSYIKIWGTGTNIINTDELFEDSSKEAFLFFNASDIEIMSTVVAGEGFDENTKNVGIIPKQFYPDRSYEIGYFKEPDDFLDGEDFIGKTITVEFYATDWTIHPFKDIRPFKYAFEVVGVYDISQNLNEGCDVYIPPNDLQYIVEKIENESIYIDTDGYENLGKSIAFIVDDKSNINKVENKIMRETGLMSRRLSSIGPIGDIVKYILIVGSIVSIIVLIIGLINISLSTLKAVKKRTGEIGLLKAIGYTNKNIMMILSLEAFVTGLISLASTTAILAPLLILLNWLIQTQMSLYMKALILTIESQTIILLVLMAILLPLVTSLVGIRYALKIQPTAAITNN</sequence>
<dbReference type="PANTHER" id="PTHR30572">
    <property type="entry name" value="MEMBRANE COMPONENT OF TRANSPORTER-RELATED"/>
    <property type="match status" value="1"/>
</dbReference>
<dbReference type="EMBL" id="CP017603">
    <property type="protein sequence ID" value="AOY77585.1"/>
    <property type="molecule type" value="Genomic_DNA"/>
</dbReference>
<dbReference type="KEGG" id="cfm:BJL90_18020"/>
<evidence type="ECO:0000256" key="7">
    <source>
        <dbReference type="SAM" id="Phobius"/>
    </source>
</evidence>
<evidence type="ECO:0000256" key="6">
    <source>
        <dbReference type="ARBA" id="ARBA00038076"/>
    </source>
</evidence>
<comment type="subcellular location">
    <subcellularLocation>
        <location evidence="1">Cell membrane</location>
        <topology evidence="1">Multi-pass membrane protein</topology>
    </subcellularLocation>
</comment>
<reference evidence="9 11" key="1">
    <citation type="submission" date="2016-10" db="EMBL/GenBank/DDBJ databases">
        <title>Complete Genome Sequence of Acetogen Clostridium formicoaceticum ATCC 27076.</title>
        <authorList>
            <person name="Bao T."/>
            <person name="Cheng C."/>
            <person name="Zhao J."/>
            <person name="Yang S.-T."/>
            <person name="Wang J."/>
            <person name="Wang M."/>
        </authorList>
    </citation>
    <scope>NUCLEOTIDE SEQUENCE [LARGE SCALE GENOMIC DNA]</scope>
    <source>
        <strain evidence="9 11">ATCC 27076</strain>
    </source>
</reference>
<evidence type="ECO:0000313" key="11">
    <source>
        <dbReference type="Proteomes" id="UP000177894"/>
    </source>
</evidence>
<dbReference type="AlphaFoldDB" id="A0AAC9RM08"/>
<protein>
    <submittedName>
        <fullName evidence="10">FtsX-like permease family protein</fullName>
    </submittedName>
</protein>
<comment type="similarity">
    <text evidence="6">Belongs to the ABC-4 integral membrane protein family.</text>
</comment>
<keyword evidence="4 7" id="KW-1133">Transmembrane helix</keyword>
<evidence type="ECO:0000256" key="2">
    <source>
        <dbReference type="ARBA" id="ARBA00022475"/>
    </source>
</evidence>
<evidence type="ECO:0000256" key="1">
    <source>
        <dbReference type="ARBA" id="ARBA00004651"/>
    </source>
</evidence>
<reference evidence="10 12" key="2">
    <citation type="submission" date="2017-03" db="EMBL/GenBank/DDBJ databases">
        <title>Complete sequence of Clostridium formicaceticum DSM 92.</title>
        <authorList>
            <person name="Poehlein A."/>
            <person name="Karl M."/>
            <person name="Bengelsdorf F.R."/>
            <person name="Duerre P."/>
            <person name="Daniel R."/>
        </authorList>
    </citation>
    <scope>NUCLEOTIDE SEQUENCE [LARGE SCALE GENOMIC DNA]</scope>
    <source>
        <strain evidence="10 12">DSM 92</strain>
    </source>
</reference>
<keyword evidence="2" id="KW-1003">Cell membrane</keyword>
<proteinExistence type="inferred from homology"/>
<evidence type="ECO:0000256" key="3">
    <source>
        <dbReference type="ARBA" id="ARBA00022692"/>
    </source>
</evidence>
<keyword evidence="5 7" id="KW-0472">Membrane</keyword>
<dbReference type="InterPro" id="IPR003838">
    <property type="entry name" value="ABC3_permease_C"/>
</dbReference>
<dbReference type="Pfam" id="PF02687">
    <property type="entry name" value="FtsX"/>
    <property type="match status" value="1"/>
</dbReference>
<evidence type="ECO:0000256" key="5">
    <source>
        <dbReference type="ARBA" id="ARBA00023136"/>
    </source>
</evidence>
<dbReference type="RefSeq" id="WP_070971324.1">
    <property type="nucleotide sequence ID" value="NZ_CP017603.1"/>
</dbReference>
<organism evidence="10 12">
    <name type="scientific">Clostridium formicaceticum</name>
    <dbReference type="NCBI Taxonomy" id="1497"/>
    <lineage>
        <taxon>Bacteria</taxon>
        <taxon>Bacillati</taxon>
        <taxon>Bacillota</taxon>
        <taxon>Clostridia</taxon>
        <taxon>Eubacteriales</taxon>
        <taxon>Clostridiaceae</taxon>
        <taxon>Clostridium</taxon>
    </lineage>
</organism>
<evidence type="ECO:0000256" key="4">
    <source>
        <dbReference type="ARBA" id="ARBA00022989"/>
    </source>
</evidence>
<dbReference type="PANTHER" id="PTHR30572:SF4">
    <property type="entry name" value="ABC TRANSPORTER PERMEASE YTRF"/>
    <property type="match status" value="1"/>
</dbReference>
<feature type="transmembrane region" description="Helical" evidence="7">
    <location>
        <begin position="349"/>
        <end position="375"/>
    </location>
</feature>
<dbReference type="GO" id="GO:0005886">
    <property type="term" value="C:plasma membrane"/>
    <property type="evidence" value="ECO:0007669"/>
    <property type="project" value="UniProtKB-SubCell"/>
</dbReference>
<gene>
    <name evidence="9" type="ORF">BJL90_18020</name>
    <name evidence="10" type="ORF">CLFO_25650</name>
</gene>
<evidence type="ECO:0000313" key="9">
    <source>
        <dbReference type="EMBL" id="AOY77585.1"/>
    </source>
</evidence>
<evidence type="ECO:0000259" key="8">
    <source>
        <dbReference type="Pfam" id="PF02687"/>
    </source>
</evidence>
<dbReference type="EMBL" id="CP020559">
    <property type="protein sequence ID" value="ARE88164.1"/>
    <property type="molecule type" value="Genomic_DNA"/>
</dbReference>
<dbReference type="GO" id="GO:0022857">
    <property type="term" value="F:transmembrane transporter activity"/>
    <property type="evidence" value="ECO:0007669"/>
    <property type="project" value="TreeGrafter"/>
</dbReference>
<name>A0AAC9RM08_9CLOT</name>
<feature type="transmembrane region" description="Helical" evidence="7">
    <location>
        <begin position="293"/>
        <end position="315"/>
    </location>
</feature>
<dbReference type="InterPro" id="IPR050250">
    <property type="entry name" value="Macrolide_Exporter_MacB"/>
</dbReference>
<feature type="domain" description="ABC3 transporter permease C-terminal" evidence="8">
    <location>
        <begin position="300"/>
        <end position="422"/>
    </location>
</feature>
<evidence type="ECO:0000313" key="10">
    <source>
        <dbReference type="EMBL" id="ARE88164.1"/>
    </source>
</evidence>
<accession>A0AAC9RM08</accession>
<keyword evidence="3 7" id="KW-0812">Transmembrane</keyword>
<dbReference type="Proteomes" id="UP000192478">
    <property type="component" value="Chromosome"/>
</dbReference>
<keyword evidence="11" id="KW-1185">Reference proteome</keyword>
<feature type="transmembrane region" description="Helical" evidence="7">
    <location>
        <begin position="395"/>
        <end position="418"/>
    </location>
</feature>
<feature type="transmembrane region" description="Helical" evidence="7">
    <location>
        <begin position="21"/>
        <end position="49"/>
    </location>
</feature>
<evidence type="ECO:0000313" key="12">
    <source>
        <dbReference type="Proteomes" id="UP000192478"/>
    </source>
</evidence>
<dbReference type="Proteomes" id="UP000177894">
    <property type="component" value="Chromosome"/>
</dbReference>